<organism evidence="2 3">
    <name type="scientific">Massilia norwichensis</name>
    <dbReference type="NCBI Taxonomy" id="1442366"/>
    <lineage>
        <taxon>Bacteria</taxon>
        <taxon>Pseudomonadati</taxon>
        <taxon>Pseudomonadota</taxon>
        <taxon>Betaproteobacteria</taxon>
        <taxon>Burkholderiales</taxon>
        <taxon>Oxalobacteraceae</taxon>
        <taxon>Telluria group</taxon>
        <taxon>Massilia</taxon>
    </lineage>
</organism>
<dbReference type="Gene3D" id="3.40.33.10">
    <property type="entry name" value="CAP"/>
    <property type="match status" value="1"/>
</dbReference>
<dbReference type="SUPFAM" id="SSF55797">
    <property type="entry name" value="PR-1-like"/>
    <property type="match status" value="1"/>
</dbReference>
<dbReference type="PANTHER" id="PTHR31157:SF1">
    <property type="entry name" value="SCP DOMAIN-CONTAINING PROTEIN"/>
    <property type="match status" value="1"/>
</dbReference>
<proteinExistence type="predicted"/>
<dbReference type="PANTHER" id="PTHR31157">
    <property type="entry name" value="SCP DOMAIN-CONTAINING PROTEIN"/>
    <property type="match status" value="1"/>
</dbReference>
<dbReference type="InterPro" id="IPR014044">
    <property type="entry name" value="CAP_dom"/>
</dbReference>
<protein>
    <submittedName>
        <fullName evidence="2">CAP domain-containing protein</fullName>
    </submittedName>
</protein>
<feature type="domain" description="SCP" evidence="1">
    <location>
        <begin position="129"/>
        <end position="256"/>
    </location>
</feature>
<dbReference type="EMBL" id="JANUGX010000002">
    <property type="protein sequence ID" value="MCS0587963.1"/>
    <property type="molecule type" value="Genomic_DNA"/>
</dbReference>
<dbReference type="CDD" id="cd05379">
    <property type="entry name" value="CAP_bacterial"/>
    <property type="match status" value="1"/>
</dbReference>
<comment type="caution">
    <text evidence="2">The sequence shown here is derived from an EMBL/GenBank/DDBJ whole genome shotgun (WGS) entry which is preliminary data.</text>
</comment>
<evidence type="ECO:0000313" key="2">
    <source>
        <dbReference type="EMBL" id="MCS0587963.1"/>
    </source>
</evidence>
<evidence type="ECO:0000259" key="1">
    <source>
        <dbReference type="Pfam" id="PF00188"/>
    </source>
</evidence>
<name>A0ABT2A1A9_9BURK</name>
<dbReference type="Proteomes" id="UP001205560">
    <property type="component" value="Unassembled WGS sequence"/>
</dbReference>
<dbReference type="InterPro" id="IPR035940">
    <property type="entry name" value="CAP_sf"/>
</dbReference>
<keyword evidence="3" id="KW-1185">Reference proteome</keyword>
<evidence type="ECO:0000313" key="3">
    <source>
        <dbReference type="Proteomes" id="UP001205560"/>
    </source>
</evidence>
<accession>A0ABT2A1A9</accession>
<dbReference type="RefSeq" id="WP_258843813.1">
    <property type="nucleotide sequence ID" value="NZ_JANUGX010000002.1"/>
</dbReference>
<dbReference type="Pfam" id="PF00188">
    <property type="entry name" value="CAP"/>
    <property type="match status" value="1"/>
</dbReference>
<gene>
    <name evidence="2" type="ORF">NX782_01935</name>
</gene>
<sequence length="259" mass="27579">MSDELAGLINAYRSAPGTCAGRPALPAEPLTSERVLASVHIGAGTFLESALKQAGYRSDLAEMISVTGPDNAQAAMAAIRDKYCGRILSSEFSAVGTARFGNEWQVILAHPLVFPTLPEPGQLSQELVALVNQARATPRTCGTQSFGAAPPIVWNETLSQAALGHSQDMASKRYFSHKEPGGSDPAARATRAGYRWTQISENIAAGQHSVKEAMAGWLDSPGHCANIMNPAVTEMGAAWAVNPANENRTPYWTQMFGRP</sequence>
<reference evidence="2 3" key="1">
    <citation type="submission" date="2022-08" db="EMBL/GenBank/DDBJ databases">
        <title>Reclassification of Massilia species as members of the genera Telluria, Duganella, Pseudoduganella, Mokoshia gen. nov. and Zemynaea gen. nov. using orthogonal and non-orthogonal genome-based approaches.</title>
        <authorList>
            <person name="Bowman J.P."/>
        </authorList>
    </citation>
    <scope>NUCLEOTIDE SEQUENCE [LARGE SCALE GENOMIC DNA]</scope>
    <source>
        <strain evidence="2 3">LMG 28164</strain>
    </source>
</reference>